<dbReference type="OrthoDB" id="688194at2759"/>
<feature type="compositionally biased region" description="Basic and acidic residues" evidence="1">
    <location>
        <begin position="57"/>
        <end position="69"/>
    </location>
</feature>
<dbReference type="AlphaFoldDB" id="A0A5J9W341"/>
<organism evidence="2 3">
    <name type="scientific">Eragrostis curvula</name>
    <name type="common">weeping love grass</name>
    <dbReference type="NCBI Taxonomy" id="38414"/>
    <lineage>
        <taxon>Eukaryota</taxon>
        <taxon>Viridiplantae</taxon>
        <taxon>Streptophyta</taxon>
        <taxon>Embryophyta</taxon>
        <taxon>Tracheophyta</taxon>
        <taxon>Spermatophyta</taxon>
        <taxon>Magnoliopsida</taxon>
        <taxon>Liliopsida</taxon>
        <taxon>Poales</taxon>
        <taxon>Poaceae</taxon>
        <taxon>PACMAD clade</taxon>
        <taxon>Chloridoideae</taxon>
        <taxon>Eragrostideae</taxon>
        <taxon>Eragrostidinae</taxon>
        <taxon>Eragrostis</taxon>
    </lineage>
</organism>
<dbReference type="Pfam" id="PF07893">
    <property type="entry name" value="DUF1668"/>
    <property type="match status" value="1"/>
</dbReference>
<dbReference type="PANTHER" id="PTHR33085:SF102">
    <property type="entry name" value="DUF1618 DOMAIN-CONTAINING PROTEIN"/>
    <property type="match status" value="1"/>
</dbReference>
<reference evidence="2 3" key="1">
    <citation type="journal article" date="2019" name="Sci. Rep.">
        <title>A high-quality genome of Eragrostis curvula grass provides insights into Poaceae evolution and supports new strategies to enhance forage quality.</title>
        <authorList>
            <person name="Carballo J."/>
            <person name="Santos B.A.C.M."/>
            <person name="Zappacosta D."/>
            <person name="Garbus I."/>
            <person name="Selva J.P."/>
            <person name="Gallo C.A."/>
            <person name="Diaz A."/>
            <person name="Albertini E."/>
            <person name="Caccamo M."/>
            <person name="Echenique V."/>
        </authorList>
    </citation>
    <scope>NUCLEOTIDE SEQUENCE [LARGE SCALE GENOMIC DNA]</scope>
    <source>
        <strain evidence="3">cv. Victoria</strain>
        <tissue evidence="2">Leaf</tissue>
    </source>
</reference>
<dbReference type="SUPFAM" id="SSF117281">
    <property type="entry name" value="Kelch motif"/>
    <property type="match status" value="1"/>
</dbReference>
<dbReference type="Gramene" id="TVU41740">
    <property type="protein sequence ID" value="TVU41740"/>
    <property type="gene ID" value="EJB05_15286"/>
</dbReference>
<sequence>MIRRFVNLIAEGRDQGEVTGVYSLHRLDVAKHLFYPSTAEAEAENENEDNNGGSGSDNKRRPTKMEPLRRLPTPTLRFEPFPRDIDQSPCASNVFAFLRPRRGRGEGRIVHISTDGCGLLYDADSHSTSTMPSLDIHELLMGNKPISITVDGSAGENGEKECRLYMMSNHSPLFQVLDFNKNPRKWQPLPPPPFPEECYSPLHVKGFAVVNGGRTIAITPLGKGTYCFDMASCAWSQAGDWDLPFSGRAEYVSELGAWLGISSSYFNYLCASSDLSVAIDTRQEPTVQHVWQYFNQPLQQLEPIVLGRRFGNIVHHSRSMWSPTSHHLLNLGSGRFCIAEIFEDERSLCLGYEEQPYESKEFAVLTGIEVLPGHNGEGGLRMVRHKSKRYMFNNDEIKWAL</sequence>
<evidence type="ECO:0008006" key="4">
    <source>
        <dbReference type="Google" id="ProtNLM"/>
    </source>
</evidence>
<accession>A0A5J9W341</accession>
<proteinExistence type="predicted"/>
<comment type="caution">
    <text evidence="2">The sequence shown here is derived from an EMBL/GenBank/DDBJ whole genome shotgun (WGS) entry which is preliminary data.</text>
</comment>
<evidence type="ECO:0000313" key="2">
    <source>
        <dbReference type="EMBL" id="TVU41740.1"/>
    </source>
</evidence>
<evidence type="ECO:0000313" key="3">
    <source>
        <dbReference type="Proteomes" id="UP000324897"/>
    </source>
</evidence>
<protein>
    <recommendedName>
        <fullName evidence="4">F-box associated domain-containing protein</fullName>
    </recommendedName>
</protein>
<gene>
    <name evidence="2" type="ORF">EJB05_15286</name>
</gene>
<dbReference type="PANTHER" id="PTHR33085">
    <property type="entry name" value="OS12G0113100 PROTEIN-RELATED"/>
    <property type="match status" value="1"/>
</dbReference>
<dbReference type="EMBL" id="RWGY01000007">
    <property type="protein sequence ID" value="TVU41740.1"/>
    <property type="molecule type" value="Genomic_DNA"/>
</dbReference>
<name>A0A5J9W341_9POAL</name>
<feature type="region of interest" description="Disordered" evidence="1">
    <location>
        <begin position="40"/>
        <end position="83"/>
    </location>
</feature>
<dbReference type="Proteomes" id="UP000324897">
    <property type="component" value="Chromosome 4"/>
</dbReference>
<dbReference type="InterPro" id="IPR012871">
    <property type="entry name" value="DUF1668_ORYSA"/>
</dbReference>
<keyword evidence="3" id="KW-1185">Reference proteome</keyword>
<feature type="non-terminal residue" evidence="2">
    <location>
        <position position="1"/>
    </location>
</feature>
<evidence type="ECO:0000256" key="1">
    <source>
        <dbReference type="SAM" id="MobiDB-lite"/>
    </source>
</evidence>
<dbReference type="InterPro" id="IPR015915">
    <property type="entry name" value="Kelch-typ_b-propeller"/>
</dbReference>